<sequence>MANLINTVYVRAGSSSPYLTQAQLWEEEDHYFDSGSNNPHNSPMVPQTVFDRAAYENYTSAFYAFEATVPSNEDLKAALAKVLLHYPHLLNRFSCGGLAIGATYHSRVADAQSMTSFFVAWARVVRGLDVEPLPFHDRSAVCRPRKPLSVEFDHRSIEFDRDDTSTPVESPSVETIIINYSSEFIDMLKAKFPGDEQKFSTFECLLSHTWKKVTEARGLRLRNVDTMPMEYFGNLVLWAYPSLKVQDLLQNTHAYVAKTIHDAVSRLDSRYFKSFIDFSEEVEGKESLEDEELDAMEPDYGNTLSKFASG</sequence>
<dbReference type="Pfam" id="PF02458">
    <property type="entry name" value="Transferase"/>
    <property type="match status" value="1"/>
</dbReference>
<protein>
    <submittedName>
        <fullName evidence="2">Uncharacterized protein</fullName>
    </submittedName>
</protein>
<evidence type="ECO:0000313" key="2">
    <source>
        <dbReference type="EMBL" id="RZC85051.1"/>
    </source>
</evidence>
<dbReference type="Gramene" id="RZC85051">
    <property type="protein sequence ID" value="RZC85051"/>
    <property type="gene ID" value="C5167_047836"/>
</dbReference>
<gene>
    <name evidence="2" type="ORF">C5167_047836</name>
</gene>
<comment type="similarity">
    <text evidence="1">Belongs to the plant acyltransferase family.</text>
</comment>
<proteinExistence type="inferred from homology"/>
<name>A0A4Y7LLH8_PAPSO</name>
<dbReference type="PANTHER" id="PTHR31642:SF278">
    <property type="entry name" value="TRYPTAMINE HYDROXYCINNAMOYLTRANSFERASE 1"/>
    <property type="match status" value="1"/>
</dbReference>
<dbReference type="Gene3D" id="3.30.559.10">
    <property type="entry name" value="Chloramphenicol acetyltransferase-like domain"/>
    <property type="match status" value="2"/>
</dbReference>
<dbReference type="STRING" id="3469.A0A4Y7LLH8"/>
<accession>A0A4Y7LLH8</accession>
<dbReference type="AlphaFoldDB" id="A0A4Y7LLH8"/>
<evidence type="ECO:0000313" key="3">
    <source>
        <dbReference type="Proteomes" id="UP000316621"/>
    </source>
</evidence>
<dbReference type="EMBL" id="CM010725">
    <property type="protein sequence ID" value="RZC85051.1"/>
    <property type="molecule type" value="Genomic_DNA"/>
</dbReference>
<dbReference type="InterPro" id="IPR050317">
    <property type="entry name" value="Plant_Fungal_Acyltransferase"/>
</dbReference>
<dbReference type="InterPro" id="IPR023213">
    <property type="entry name" value="CAT-like_dom_sf"/>
</dbReference>
<dbReference type="Proteomes" id="UP000316621">
    <property type="component" value="Chromosome 11"/>
</dbReference>
<dbReference type="PANTHER" id="PTHR31642">
    <property type="entry name" value="TRICHOTHECENE 3-O-ACETYLTRANSFERASE"/>
    <property type="match status" value="1"/>
</dbReference>
<dbReference type="GO" id="GO:0016747">
    <property type="term" value="F:acyltransferase activity, transferring groups other than amino-acyl groups"/>
    <property type="evidence" value="ECO:0007669"/>
    <property type="project" value="TreeGrafter"/>
</dbReference>
<keyword evidence="3" id="KW-1185">Reference proteome</keyword>
<evidence type="ECO:0000256" key="1">
    <source>
        <dbReference type="ARBA" id="ARBA00009861"/>
    </source>
</evidence>
<reference evidence="2 3" key="1">
    <citation type="journal article" date="2018" name="Science">
        <title>The opium poppy genome and morphinan production.</title>
        <authorList>
            <person name="Guo L."/>
            <person name="Winzer T."/>
            <person name="Yang X."/>
            <person name="Li Y."/>
            <person name="Ning Z."/>
            <person name="He Z."/>
            <person name="Teodor R."/>
            <person name="Lu Y."/>
            <person name="Bowser T.A."/>
            <person name="Graham I.A."/>
            <person name="Ye K."/>
        </authorList>
    </citation>
    <scope>NUCLEOTIDE SEQUENCE [LARGE SCALE GENOMIC DNA]</scope>
    <source>
        <strain evidence="3">cv. HN1</strain>
        <tissue evidence="2">Leaves</tissue>
    </source>
</reference>
<organism evidence="2 3">
    <name type="scientific">Papaver somniferum</name>
    <name type="common">Opium poppy</name>
    <dbReference type="NCBI Taxonomy" id="3469"/>
    <lineage>
        <taxon>Eukaryota</taxon>
        <taxon>Viridiplantae</taxon>
        <taxon>Streptophyta</taxon>
        <taxon>Embryophyta</taxon>
        <taxon>Tracheophyta</taxon>
        <taxon>Spermatophyta</taxon>
        <taxon>Magnoliopsida</taxon>
        <taxon>Ranunculales</taxon>
        <taxon>Papaveraceae</taxon>
        <taxon>Papaveroideae</taxon>
        <taxon>Papaver</taxon>
    </lineage>
</organism>